<dbReference type="AlphaFoldDB" id="A0AAE3D7C8"/>
<feature type="domain" description="HTH cro/C1-type" evidence="1">
    <location>
        <begin position="7"/>
        <end position="61"/>
    </location>
</feature>
<dbReference type="InterPro" id="IPR010982">
    <property type="entry name" value="Lambda_DNA-bd_dom_sf"/>
</dbReference>
<dbReference type="PROSITE" id="PS50943">
    <property type="entry name" value="HTH_CROC1"/>
    <property type="match status" value="1"/>
</dbReference>
<dbReference type="InterPro" id="IPR001387">
    <property type="entry name" value="Cro/C1-type_HTH"/>
</dbReference>
<evidence type="ECO:0000259" key="1">
    <source>
        <dbReference type="PROSITE" id="PS50943"/>
    </source>
</evidence>
<dbReference type="EMBL" id="JAJEPV010000005">
    <property type="protein sequence ID" value="MCC2118531.1"/>
    <property type="molecule type" value="Genomic_DNA"/>
</dbReference>
<organism evidence="2 3">
    <name type="scientific">Waltera acetigignens</name>
    <dbReference type="NCBI Taxonomy" id="2981769"/>
    <lineage>
        <taxon>Bacteria</taxon>
        <taxon>Bacillati</taxon>
        <taxon>Bacillota</taxon>
        <taxon>Clostridia</taxon>
        <taxon>Lachnospirales</taxon>
        <taxon>Lachnospiraceae</taxon>
        <taxon>Waltera</taxon>
    </lineage>
</organism>
<sequence>MGDGKKLKEILDSKGTNVRQIAKATGISATTLYSIIQKDSNIRFDFALRLANELEIDVNEICSASPFSGAITEEEIYPTLPNGLNGALDGNRVKTYLKNSMYPLMYLFGKNNMPDVDNLLTSFYQLDDEARKEVVETIQFKLQYHRDPERAEQIKQIKGW</sequence>
<name>A0AAE3D7C8_9FIRM</name>
<gene>
    <name evidence="2" type="ORF">LKD75_02815</name>
</gene>
<dbReference type="Pfam" id="PF01381">
    <property type="entry name" value="HTH_3"/>
    <property type="match status" value="1"/>
</dbReference>
<comment type="caution">
    <text evidence="2">The sequence shown here is derived from an EMBL/GenBank/DDBJ whole genome shotgun (WGS) entry which is preliminary data.</text>
</comment>
<dbReference type="RefSeq" id="WP_227732356.1">
    <property type="nucleotide sequence ID" value="NZ_JAJEPV010000005.1"/>
</dbReference>
<keyword evidence="3" id="KW-1185">Reference proteome</keyword>
<reference evidence="2 3" key="1">
    <citation type="submission" date="2021-10" db="EMBL/GenBank/DDBJ databases">
        <title>Anaerobic single-cell dispensing facilitates the cultivation of human gut bacteria.</title>
        <authorList>
            <person name="Afrizal A."/>
        </authorList>
    </citation>
    <scope>NUCLEOTIDE SEQUENCE [LARGE SCALE GENOMIC DNA]</scope>
    <source>
        <strain evidence="2 3">CLA-AA-H273</strain>
    </source>
</reference>
<dbReference type="SUPFAM" id="SSF47413">
    <property type="entry name" value="lambda repressor-like DNA-binding domains"/>
    <property type="match status" value="1"/>
</dbReference>
<dbReference type="Proteomes" id="UP001197795">
    <property type="component" value="Unassembled WGS sequence"/>
</dbReference>
<proteinExistence type="predicted"/>
<evidence type="ECO:0000313" key="3">
    <source>
        <dbReference type="Proteomes" id="UP001197795"/>
    </source>
</evidence>
<dbReference type="CDD" id="cd00093">
    <property type="entry name" value="HTH_XRE"/>
    <property type="match status" value="1"/>
</dbReference>
<dbReference type="GO" id="GO:0003677">
    <property type="term" value="F:DNA binding"/>
    <property type="evidence" value="ECO:0007669"/>
    <property type="project" value="InterPro"/>
</dbReference>
<evidence type="ECO:0000313" key="2">
    <source>
        <dbReference type="EMBL" id="MCC2118531.1"/>
    </source>
</evidence>
<protein>
    <submittedName>
        <fullName evidence="2">Helix-turn-helix domain-containing protein</fullName>
    </submittedName>
</protein>
<accession>A0AAE3D7C8</accession>
<dbReference type="SMART" id="SM00530">
    <property type="entry name" value="HTH_XRE"/>
    <property type="match status" value="1"/>
</dbReference>
<dbReference type="Gene3D" id="1.10.260.40">
    <property type="entry name" value="lambda repressor-like DNA-binding domains"/>
    <property type="match status" value="1"/>
</dbReference>